<comment type="similarity">
    <text evidence="1">Belongs to the ADIP family.</text>
</comment>
<dbReference type="RefSeq" id="XP_013242440.1">
    <property type="nucleotide sequence ID" value="XM_013386986.1"/>
</dbReference>
<keyword evidence="6" id="KW-1185">Reference proteome</keyword>
<feature type="region of interest" description="Disordered" evidence="4">
    <location>
        <begin position="636"/>
        <end position="776"/>
    </location>
</feature>
<organism evidence="5 6">
    <name type="scientific">Tilletiaria anomala (strain ATCC 24038 / CBS 436.72 / UBC 951)</name>
    <dbReference type="NCBI Taxonomy" id="1037660"/>
    <lineage>
        <taxon>Eukaryota</taxon>
        <taxon>Fungi</taxon>
        <taxon>Dikarya</taxon>
        <taxon>Basidiomycota</taxon>
        <taxon>Ustilaginomycotina</taxon>
        <taxon>Exobasidiomycetes</taxon>
        <taxon>Georgefischeriales</taxon>
        <taxon>Tilletiariaceae</taxon>
        <taxon>Tilletiaria</taxon>
    </lineage>
</organism>
<dbReference type="AlphaFoldDB" id="A0A066VXW4"/>
<proteinExistence type="inferred from homology"/>
<evidence type="ECO:0000256" key="4">
    <source>
        <dbReference type="SAM" id="MobiDB-lite"/>
    </source>
</evidence>
<evidence type="ECO:0000256" key="3">
    <source>
        <dbReference type="SAM" id="Coils"/>
    </source>
</evidence>
<evidence type="ECO:0000256" key="2">
    <source>
        <dbReference type="ARBA" id="ARBA00023054"/>
    </source>
</evidence>
<feature type="region of interest" description="Disordered" evidence="4">
    <location>
        <begin position="459"/>
        <end position="478"/>
    </location>
</feature>
<dbReference type="Pfam" id="PF11559">
    <property type="entry name" value="ADIP"/>
    <property type="match status" value="1"/>
</dbReference>
<dbReference type="EMBL" id="JMSN01000059">
    <property type="protein sequence ID" value="KDN43664.1"/>
    <property type="molecule type" value="Genomic_DNA"/>
</dbReference>
<protein>
    <submittedName>
        <fullName evidence="5">Uncharacterized protein</fullName>
    </submittedName>
</protein>
<dbReference type="OMA" id="EIHARDQ"/>
<feature type="compositionally biased region" description="Low complexity" evidence="4">
    <location>
        <begin position="379"/>
        <end position="399"/>
    </location>
</feature>
<dbReference type="STRING" id="1037660.A0A066VXW4"/>
<dbReference type="HOGENOM" id="CLU_360634_0_0_1"/>
<evidence type="ECO:0000313" key="6">
    <source>
        <dbReference type="Proteomes" id="UP000027361"/>
    </source>
</evidence>
<accession>A0A066VXW4</accession>
<reference evidence="5 6" key="1">
    <citation type="submission" date="2014-05" db="EMBL/GenBank/DDBJ databases">
        <title>Draft genome sequence of a rare smut relative, Tilletiaria anomala UBC 951.</title>
        <authorList>
            <consortium name="DOE Joint Genome Institute"/>
            <person name="Toome M."/>
            <person name="Kuo A."/>
            <person name="Henrissat B."/>
            <person name="Lipzen A."/>
            <person name="Tritt A."/>
            <person name="Yoshinaga Y."/>
            <person name="Zane M."/>
            <person name="Barry K."/>
            <person name="Grigoriev I.V."/>
            <person name="Spatafora J.W."/>
            <person name="Aimea M.C."/>
        </authorList>
    </citation>
    <scope>NUCLEOTIDE SEQUENCE [LARGE SCALE GENOMIC DNA]</scope>
    <source>
        <strain evidence="5 6">UBC 951</strain>
    </source>
</reference>
<dbReference type="InterPro" id="IPR021622">
    <property type="entry name" value="Afadin/alpha-actinin-bd"/>
</dbReference>
<sequence length="776" mass="84535">MRTLTAGSSTMEVDAAEQHPRAGLEHLNAILIARGYIKTPLDFSISKSEDAAPRTDSSDSSRGDKLETIADLLTTILAERDMDLEMKANLAAKVRVLESSLERKGKALAEEIETRLEAQRKETAALVKVGSVTHELSRETASHRSTRDDLLRLRRDVASIKQASVQAKVRAERKSENLRSKLSELSTQALMAKGCAADVRVIGGVFSHAEGSRVELPEQSTAGQLAMDQVKELEEERSKHLDEIIALKMLSVESINALREAGRKLSFHVGYERVELESGDGGKKPSGKNRAIENVLLSSTTNTTAFIGDLFPPQFQLSRANAGTEHPAFTALLDALQEVRHQGDQLEALKSDRSASLQRLLSKAKLKISEEAWNEANGSAHARSSSASASTSASSSSSSISMDELRRQLFAAQEKLKSVQASCERQAQLLEQSEEAHVATRGLLEMYRQREDRRLDVPMLPGLSNKRKDRKGSDVTERRELTEKLKELEEEKQRYIMQRQELEQAKAMLLAERPAEANSPGSVANTPMASKSSSGRMRQSHSSRSGRRMDTALDSAPEQGDASNDLSFSKHVSRKRRRDSLLLQNMQPESSDRMATALPRPEADAGDGTVIDHGEEATVDIWKSASAKLSRFAGIHASGTSFKSSGAIKRKAEGEPDNLQSSSQQQAPSSDAAATSKRLRTERSARKSGSSNAGPASEDPHLSRPPLANHEDVNNDRRRRRSSARIASLSEQAKDGDADPPAAIKSAAAAPTRRKLLGAPSMSGTKSSIARRAKVA</sequence>
<feature type="coiled-coil region" evidence="3">
    <location>
        <begin position="402"/>
        <end position="436"/>
    </location>
</feature>
<evidence type="ECO:0000256" key="1">
    <source>
        <dbReference type="ARBA" id="ARBA00009291"/>
    </source>
</evidence>
<dbReference type="GeneID" id="25261594"/>
<feature type="compositionally biased region" description="Low complexity" evidence="4">
    <location>
        <begin position="739"/>
        <end position="751"/>
    </location>
</feature>
<feature type="compositionally biased region" description="Low complexity" evidence="4">
    <location>
        <begin position="660"/>
        <end position="676"/>
    </location>
</feature>
<evidence type="ECO:0000313" key="5">
    <source>
        <dbReference type="EMBL" id="KDN43664.1"/>
    </source>
</evidence>
<feature type="region of interest" description="Disordered" evidence="4">
    <location>
        <begin position="513"/>
        <end position="612"/>
    </location>
</feature>
<dbReference type="InParanoid" id="A0A066VXW4"/>
<feature type="compositionally biased region" description="Polar residues" evidence="4">
    <location>
        <begin position="519"/>
        <end position="529"/>
    </location>
</feature>
<name>A0A066VXW4_TILAU</name>
<keyword evidence="2 3" id="KW-0175">Coiled coil</keyword>
<dbReference type="Proteomes" id="UP000027361">
    <property type="component" value="Unassembled WGS sequence"/>
</dbReference>
<feature type="region of interest" description="Disordered" evidence="4">
    <location>
        <begin position="378"/>
        <end position="399"/>
    </location>
</feature>
<comment type="caution">
    <text evidence="5">The sequence shown here is derived from an EMBL/GenBank/DDBJ whole genome shotgun (WGS) entry which is preliminary data.</text>
</comment>
<gene>
    <name evidence="5" type="ORF">K437DRAFT_147144</name>
</gene>
<dbReference type="OrthoDB" id="3361294at2759"/>